<dbReference type="PANTHER" id="PTHR30290:SF65">
    <property type="entry name" value="MONOACYL PHOSPHATIDYLINOSITOL TETRAMANNOSIDE-BINDING PROTEIN LPQW-RELATED"/>
    <property type="match status" value="1"/>
</dbReference>
<dbReference type="CDD" id="cd08501">
    <property type="entry name" value="PBP2_Lpqw"/>
    <property type="match status" value="1"/>
</dbReference>
<dbReference type="STRING" id="408015.SXIM_28720"/>
<organism evidence="4 5">
    <name type="scientific">Streptomyces xiamenensis</name>
    <dbReference type="NCBI Taxonomy" id="408015"/>
    <lineage>
        <taxon>Bacteria</taxon>
        <taxon>Bacillati</taxon>
        <taxon>Actinomycetota</taxon>
        <taxon>Actinomycetes</taxon>
        <taxon>Kitasatosporales</taxon>
        <taxon>Streptomycetaceae</taxon>
        <taxon>Streptomyces</taxon>
    </lineage>
</organism>
<dbReference type="Gene3D" id="3.40.190.10">
    <property type="entry name" value="Periplasmic binding protein-like II"/>
    <property type="match status" value="1"/>
</dbReference>
<dbReference type="AlphaFoldDB" id="A0A0F7CP92"/>
<dbReference type="EMBL" id="CP009922">
    <property type="protein sequence ID" value="AKG44256.1"/>
    <property type="molecule type" value="Genomic_DNA"/>
</dbReference>
<keyword evidence="5" id="KW-1185">Reference proteome</keyword>
<evidence type="ECO:0000313" key="5">
    <source>
        <dbReference type="Proteomes" id="UP000034034"/>
    </source>
</evidence>
<dbReference type="GO" id="GO:1904680">
    <property type="term" value="F:peptide transmembrane transporter activity"/>
    <property type="evidence" value="ECO:0007669"/>
    <property type="project" value="TreeGrafter"/>
</dbReference>
<keyword evidence="2" id="KW-0732">Signal</keyword>
<dbReference type="Proteomes" id="UP000034034">
    <property type="component" value="Chromosome"/>
</dbReference>
<dbReference type="PATRIC" id="fig|408015.6.peg.2908"/>
<dbReference type="HOGENOM" id="CLU_017028_11_0_11"/>
<accession>A0A0F7CP92</accession>
<dbReference type="InterPro" id="IPR030678">
    <property type="entry name" value="Peptide/Ni-bd"/>
</dbReference>
<evidence type="ECO:0000256" key="1">
    <source>
        <dbReference type="SAM" id="MobiDB-lite"/>
    </source>
</evidence>
<dbReference type="PANTHER" id="PTHR30290">
    <property type="entry name" value="PERIPLASMIC BINDING COMPONENT OF ABC TRANSPORTER"/>
    <property type="match status" value="1"/>
</dbReference>
<dbReference type="GO" id="GO:0043190">
    <property type="term" value="C:ATP-binding cassette (ABC) transporter complex"/>
    <property type="evidence" value="ECO:0007669"/>
    <property type="project" value="InterPro"/>
</dbReference>
<feature type="signal peptide" evidence="2">
    <location>
        <begin position="1"/>
        <end position="23"/>
    </location>
</feature>
<proteinExistence type="predicted"/>
<dbReference type="GO" id="GO:0042597">
    <property type="term" value="C:periplasmic space"/>
    <property type="evidence" value="ECO:0007669"/>
    <property type="project" value="UniProtKB-ARBA"/>
</dbReference>
<feature type="domain" description="Solute-binding protein family 5" evidence="3">
    <location>
        <begin position="102"/>
        <end position="483"/>
    </location>
</feature>
<dbReference type="Gene3D" id="3.10.105.10">
    <property type="entry name" value="Dipeptide-binding Protein, Domain 3"/>
    <property type="match status" value="1"/>
</dbReference>
<dbReference type="Pfam" id="PF00496">
    <property type="entry name" value="SBP_bac_5"/>
    <property type="match status" value="1"/>
</dbReference>
<dbReference type="GO" id="GO:0015833">
    <property type="term" value="P:peptide transport"/>
    <property type="evidence" value="ECO:0007669"/>
    <property type="project" value="TreeGrafter"/>
</dbReference>
<gene>
    <name evidence="4" type="ORF">SXIM_28720</name>
</gene>
<dbReference type="InterPro" id="IPR000914">
    <property type="entry name" value="SBP_5_dom"/>
</dbReference>
<sequence>MTRIGRASKLGAAILGGALVLSACGSDSDGGDDAGKKNNGGGGSSDTVTLAWAQPLDSYNPTTAGANSNANGTILNGTVGGFWGFDGERGLVTPHEEFGTYEKVSDDPLTVEYTINEKAQWSDGVPIDCIDVQLWWTQQSGAIDGLFSAVGTQGIEDTTRPECEPGGKSFTLVYDTPYADWETAGPGVGNNKIMPAHVVAAEGGLSEEELLTALLDEDADALADAATFFNEGWLINGALPDESIIPSSGPYKLSGYEEGQSVTLTANEAYWGEQPATKNIVVRMVAEEQQVQALQNGEVDVIQPQPTVDVANQLENATGIQTFLGDQYTYEHWDFNFDRGPFSDSLPLRQAFALCAPRQQIVENLIQPIVPDASVKEVRNLAPWDPGYDLGVDAVAPVISEFGTTDIDRARQILEAEDAVGTKIRVETLDNQRRNDSGALVKASCDQAGFDVEFVSSADFFDTTGGLSQGTFDVAQFAWIGSNQMSGWNSTFRTSECTVEGKGNNNGCYSNPQVDQLLDDILVAPNPEDAQAIAAEIELLLWEDLATIPIFQHPGITAWGDSVQNIVPNPSQGSITWNVHEWSKG</sequence>
<evidence type="ECO:0000259" key="3">
    <source>
        <dbReference type="Pfam" id="PF00496"/>
    </source>
</evidence>
<dbReference type="InterPro" id="IPR039424">
    <property type="entry name" value="SBP_5"/>
</dbReference>
<evidence type="ECO:0000256" key="2">
    <source>
        <dbReference type="SAM" id="SignalP"/>
    </source>
</evidence>
<reference evidence="4" key="1">
    <citation type="submission" date="2019-08" db="EMBL/GenBank/DDBJ databases">
        <title>Complete genome sequence of a mangrove-derived Streptomyces xiamenensis.</title>
        <authorList>
            <person name="Xu J."/>
        </authorList>
    </citation>
    <scope>NUCLEOTIDE SEQUENCE</scope>
    <source>
        <strain evidence="4">318</strain>
    </source>
</reference>
<dbReference type="RefSeq" id="WP_030733057.1">
    <property type="nucleotide sequence ID" value="NZ_CP009922.3"/>
</dbReference>
<dbReference type="Gene3D" id="3.90.76.10">
    <property type="entry name" value="Dipeptide-binding Protein, Domain 1"/>
    <property type="match status" value="1"/>
</dbReference>
<dbReference type="PIRSF" id="PIRSF002741">
    <property type="entry name" value="MppA"/>
    <property type="match status" value="1"/>
</dbReference>
<feature type="chain" id="PRO_5039431626" evidence="2">
    <location>
        <begin position="24"/>
        <end position="585"/>
    </location>
</feature>
<protein>
    <submittedName>
        <fullName evidence="4">Dipeptide/oligopeptide ABC transporter, substrate-binding protein</fullName>
    </submittedName>
</protein>
<dbReference type="KEGG" id="sxi:SXIM_28720"/>
<evidence type="ECO:0000313" key="4">
    <source>
        <dbReference type="EMBL" id="AKG44256.1"/>
    </source>
</evidence>
<name>A0A0F7CP92_9ACTN</name>
<dbReference type="SUPFAM" id="SSF53850">
    <property type="entry name" value="Periplasmic binding protein-like II"/>
    <property type="match status" value="1"/>
</dbReference>
<feature type="region of interest" description="Disordered" evidence="1">
    <location>
        <begin position="28"/>
        <end position="47"/>
    </location>
</feature>
<dbReference type="PROSITE" id="PS51257">
    <property type="entry name" value="PROKAR_LIPOPROTEIN"/>
    <property type="match status" value="1"/>
</dbReference>